<sequence length="59" mass="7088">MQPHYFLDIYHIGQQSHDPINEIEITDKTADELEEIIEKQEAQGNEWRLKRTPFDFNQS</sequence>
<proteinExistence type="predicted"/>
<evidence type="ECO:0000313" key="2">
    <source>
        <dbReference type="EMBL" id="GAH36206.1"/>
    </source>
</evidence>
<feature type="coiled-coil region" evidence="1">
    <location>
        <begin position="23"/>
        <end position="50"/>
    </location>
</feature>
<accession>X1ES38</accession>
<dbReference type="AlphaFoldDB" id="X1ES38"/>
<organism evidence="2">
    <name type="scientific">marine sediment metagenome</name>
    <dbReference type="NCBI Taxonomy" id="412755"/>
    <lineage>
        <taxon>unclassified sequences</taxon>
        <taxon>metagenomes</taxon>
        <taxon>ecological metagenomes</taxon>
    </lineage>
</organism>
<reference evidence="2" key="1">
    <citation type="journal article" date="2014" name="Front. Microbiol.">
        <title>High frequency of phylogenetically diverse reductive dehalogenase-homologous genes in deep subseafloor sedimentary metagenomes.</title>
        <authorList>
            <person name="Kawai M."/>
            <person name="Futagami T."/>
            <person name="Toyoda A."/>
            <person name="Takaki Y."/>
            <person name="Nishi S."/>
            <person name="Hori S."/>
            <person name="Arai W."/>
            <person name="Tsubouchi T."/>
            <person name="Morono Y."/>
            <person name="Uchiyama I."/>
            <person name="Ito T."/>
            <person name="Fujiyama A."/>
            <person name="Inagaki F."/>
            <person name="Takami H."/>
        </authorList>
    </citation>
    <scope>NUCLEOTIDE SEQUENCE</scope>
    <source>
        <strain evidence="2">Expedition CK06-06</strain>
    </source>
</reference>
<protein>
    <submittedName>
        <fullName evidence="2">Uncharacterized protein</fullName>
    </submittedName>
</protein>
<evidence type="ECO:0000256" key="1">
    <source>
        <dbReference type="SAM" id="Coils"/>
    </source>
</evidence>
<dbReference type="EMBL" id="BARU01012030">
    <property type="protein sequence ID" value="GAH36206.1"/>
    <property type="molecule type" value="Genomic_DNA"/>
</dbReference>
<name>X1ES38_9ZZZZ</name>
<gene>
    <name evidence="2" type="ORF">S03H2_22364</name>
</gene>
<comment type="caution">
    <text evidence="2">The sequence shown here is derived from an EMBL/GenBank/DDBJ whole genome shotgun (WGS) entry which is preliminary data.</text>
</comment>
<keyword evidence="1" id="KW-0175">Coiled coil</keyword>